<name>A0A0T5PA64_9RHOB</name>
<sequence>MADLAVFGGTGFLGRCIVEALLAEGHRVRVVARSPEAAGMPPGAVPVQADILRPETVAPALEGADGAVNAVSLYLEHGEVTFPAVHVDGAARLAGAARAAGLDRYVHVSGIGADAASADPFIRSRGAGEAAVREACPYASIVRPSVMVGEGDAIRSTILRVIRHQPIFPLFGRGDTRLQPVHRADVAAAIARLLTMEAPAPLYEFGGAETYRYERLVREVARAAGQRVWPVPVPFVAWRAVALVAERLPGAPLTRSQVALVRQDNVASADLPNLGELGITPTDIVDDMG</sequence>
<dbReference type="KEGG" id="rid:RIdsm_02983"/>
<dbReference type="EMBL" id="LAXI01000005">
    <property type="protein sequence ID" value="KRS18005.1"/>
    <property type="molecule type" value="Genomic_DNA"/>
</dbReference>
<protein>
    <submittedName>
        <fullName evidence="3">Cholesterol dehydrogenase</fullName>
    </submittedName>
</protein>
<dbReference type="RefSeq" id="WP_057816070.1">
    <property type="nucleotide sequence ID" value="NZ_CP031598.1"/>
</dbReference>
<dbReference type="SUPFAM" id="SSF51735">
    <property type="entry name" value="NAD(P)-binding Rossmann-fold domains"/>
    <property type="match status" value="1"/>
</dbReference>
<organism evidence="2 4">
    <name type="scientific">Roseovarius indicus</name>
    <dbReference type="NCBI Taxonomy" id="540747"/>
    <lineage>
        <taxon>Bacteria</taxon>
        <taxon>Pseudomonadati</taxon>
        <taxon>Pseudomonadota</taxon>
        <taxon>Alphaproteobacteria</taxon>
        <taxon>Rhodobacterales</taxon>
        <taxon>Roseobacteraceae</taxon>
        <taxon>Roseovarius</taxon>
    </lineage>
</organism>
<dbReference type="GO" id="GO:0044877">
    <property type="term" value="F:protein-containing complex binding"/>
    <property type="evidence" value="ECO:0007669"/>
    <property type="project" value="TreeGrafter"/>
</dbReference>
<dbReference type="PANTHER" id="PTHR12126:SF11">
    <property type="entry name" value="NADH DEHYDROGENASE [UBIQUINONE] 1 ALPHA SUBCOMPLEX SUBUNIT 9, MITOCHONDRIAL"/>
    <property type="match status" value="1"/>
</dbReference>
<accession>A0A0T5PA64</accession>
<dbReference type="EMBL" id="CP031598">
    <property type="protein sequence ID" value="QEW27173.1"/>
    <property type="molecule type" value="Genomic_DNA"/>
</dbReference>
<evidence type="ECO:0000313" key="2">
    <source>
        <dbReference type="EMBL" id="KRS18005.1"/>
    </source>
</evidence>
<reference evidence="3 5" key="2">
    <citation type="submission" date="2018-08" db="EMBL/GenBank/DDBJ databases">
        <title>Genetic Globetrotter - A new plasmid hitch-hiking vast phylogenetic and geographic distances.</title>
        <authorList>
            <person name="Vollmers J."/>
            <person name="Petersen J."/>
        </authorList>
    </citation>
    <scope>NUCLEOTIDE SEQUENCE [LARGE SCALE GENOMIC DNA]</scope>
    <source>
        <strain evidence="3 5">DSM 26383</strain>
    </source>
</reference>
<dbReference type="Proteomes" id="UP000325785">
    <property type="component" value="Chromosome"/>
</dbReference>
<evidence type="ECO:0000313" key="5">
    <source>
        <dbReference type="Proteomes" id="UP000325785"/>
    </source>
</evidence>
<dbReference type="PANTHER" id="PTHR12126">
    <property type="entry name" value="NADH-UBIQUINONE OXIDOREDUCTASE 39 KDA SUBUNIT-RELATED"/>
    <property type="match status" value="1"/>
</dbReference>
<evidence type="ECO:0000313" key="4">
    <source>
        <dbReference type="Proteomes" id="UP000051401"/>
    </source>
</evidence>
<evidence type="ECO:0000313" key="3">
    <source>
        <dbReference type="EMBL" id="QEW27173.1"/>
    </source>
</evidence>
<dbReference type="Gene3D" id="3.40.50.720">
    <property type="entry name" value="NAD(P)-binding Rossmann-like Domain"/>
    <property type="match status" value="1"/>
</dbReference>
<dbReference type="InterPro" id="IPR016040">
    <property type="entry name" value="NAD(P)-bd_dom"/>
</dbReference>
<keyword evidence="4" id="KW-1185">Reference proteome</keyword>
<dbReference type="AlphaFoldDB" id="A0A0T5PA64"/>
<feature type="domain" description="NAD(P)-binding" evidence="1">
    <location>
        <begin position="8"/>
        <end position="195"/>
    </location>
</feature>
<dbReference type="Proteomes" id="UP000051401">
    <property type="component" value="Unassembled WGS sequence"/>
</dbReference>
<dbReference type="InterPro" id="IPR051207">
    <property type="entry name" value="ComplexI_NDUFA9_subunit"/>
</dbReference>
<dbReference type="Pfam" id="PF13460">
    <property type="entry name" value="NAD_binding_10"/>
    <property type="match status" value="1"/>
</dbReference>
<dbReference type="InterPro" id="IPR036291">
    <property type="entry name" value="NAD(P)-bd_dom_sf"/>
</dbReference>
<dbReference type="PATRIC" id="fig|540747.5.peg.5056"/>
<evidence type="ECO:0000259" key="1">
    <source>
        <dbReference type="Pfam" id="PF13460"/>
    </source>
</evidence>
<dbReference type="CDD" id="cd05271">
    <property type="entry name" value="NDUFA9_like_SDR_a"/>
    <property type="match status" value="1"/>
</dbReference>
<reference evidence="2 4" key="1">
    <citation type="submission" date="2015-04" db="EMBL/GenBank/DDBJ databases">
        <title>The draft genome sequence of Roseovarius indicus B108T.</title>
        <authorList>
            <person name="Li G."/>
            <person name="Lai Q."/>
            <person name="Shao Z."/>
            <person name="Yan P."/>
        </authorList>
    </citation>
    <scope>NUCLEOTIDE SEQUENCE [LARGE SCALE GENOMIC DNA]</scope>
    <source>
        <strain evidence="2 4">B108</strain>
    </source>
</reference>
<gene>
    <name evidence="3" type="ORF">RIdsm_02983</name>
    <name evidence="2" type="ORF">XM52_10655</name>
</gene>
<proteinExistence type="predicted"/>
<dbReference type="OrthoDB" id="9776313at2"/>
<dbReference type="STRING" id="540747.SAMN04488031_101362"/>